<evidence type="ECO:0000256" key="3">
    <source>
        <dbReference type="ARBA" id="ARBA00007167"/>
    </source>
</evidence>
<dbReference type="PANTHER" id="PTHR13589">
    <property type="entry name" value="CREB-REGULATED TRANSCRIPTION COACTIVATOR"/>
    <property type="match status" value="1"/>
</dbReference>
<evidence type="ECO:0000256" key="8">
    <source>
        <dbReference type="ARBA" id="ARBA00023163"/>
    </source>
</evidence>
<reference evidence="12" key="1">
    <citation type="submission" date="2021-01" db="EMBL/GenBank/DDBJ databases">
        <authorList>
            <person name="Zahm M."/>
            <person name="Roques C."/>
            <person name="Cabau C."/>
            <person name="Klopp C."/>
            <person name="Donnadieu C."/>
            <person name="Jouanno E."/>
            <person name="Lampietro C."/>
            <person name="Louis A."/>
            <person name="Herpin A."/>
            <person name="Echchiki A."/>
            <person name="Berthelot C."/>
            <person name="Parey E."/>
            <person name="Roest-Crollius H."/>
            <person name="Braasch I."/>
            <person name="Postlethwait J."/>
            <person name="Bobe J."/>
            <person name="Montfort J."/>
            <person name="Bouchez O."/>
            <person name="Begum T."/>
            <person name="Mejri S."/>
            <person name="Adams A."/>
            <person name="Chen W.-J."/>
            <person name="Guiguen Y."/>
        </authorList>
    </citation>
    <scope>NUCLEOTIDE SEQUENCE</scope>
    <source>
        <strain evidence="12">YG-15Mar2019-1</strain>
        <tissue evidence="12">Brain</tissue>
    </source>
</reference>
<evidence type="ECO:0000259" key="11">
    <source>
        <dbReference type="Pfam" id="PF12884"/>
    </source>
</evidence>
<keyword evidence="9" id="KW-0539">Nucleus</keyword>
<comment type="caution">
    <text evidence="12">The sequence shown here is derived from an EMBL/GenBank/DDBJ whole genome shotgun (WGS) entry which is preliminary data.</text>
</comment>
<dbReference type="GO" id="GO:0051289">
    <property type="term" value="P:protein homotetramerization"/>
    <property type="evidence" value="ECO:0007669"/>
    <property type="project" value="InterPro"/>
</dbReference>
<dbReference type="AlphaFoldDB" id="A0A9D3PYF5"/>
<dbReference type="InterPro" id="IPR024783">
    <property type="entry name" value="TORC_N"/>
</dbReference>
<name>A0A9D3PYF5_MEGAT</name>
<dbReference type="GO" id="GO:0045944">
    <property type="term" value="P:positive regulation of transcription by RNA polymerase II"/>
    <property type="evidence" value="ECO:0007669"/>
    <property type="project" value="TreeGrafter"/>
</dbReference>
<protein>
    <recommendedName>
        <fullName evidence="11">Transducer of regulated CREB activity N-terminal domain-containing protein</fullName>
    </recommendedName>
</protein>
<comment type="similarity">
    <text evidence="3">Belongs to the TORC family.</text>
</comment>
<organism evidence="12 13">
    <name type="scientific">Megalops atlanticus</name>
    <name type="common">Tarpon</name>
    <name type="synonym">Clupea gigantea</name>
    <dbReference type="NCBI Taxonomy" id="7932"/>
    <lineage>
        <taxon>Eukaryota</taxon>
        <taxon>Metazoa</taxon>
        <taxon>Chordata</taxon>
        <taxon>Craniata</taxon>
        <taxon>Vertebrata</taxon>
        <taxon>Euteleostomi</taxon>
        <taxon>Actinopterygii</taxon>
        <taxon>Neopterygii</taxon>
        <taxon>Teleostei</taxon>
        <taxon>Elopiformes</taxon>
        <taxon>Megalopidae</taxon>
        <taxon>Megalops</taxon>
    </lineage>
</organism>
<feature type="domain" description="Transducer of regulated CREB activity N-terminal" evidence="11">
    <location>
        <begin position="11"/>
        <end position="68"/>
    </location>
</feature>
<dbReference type="EMBL" id="JAFDVH010000011">
    <property type="protein sequence ID" value="KAG7468155.1"/>
    <property type="molecule type" value="Genomic_DNA"/>
</dbReference>
<gene>
    <name evidence="12" type="ORF">MATL_G00139680</name>
</gene>
<keyword evidence="13" id="KW-1185">Reference proteome</keyword>
<keyword evidence="7" id="KW-0010">Activator</keyword>
<dbReference type="PANTHER" id="PTHR13589:SF4">
    <property type="entry name" value="CREB-REGULATED TRANSCRIPTION COACTIVATOR 3"/>
    <property type="match status" value="1"/>
</dbReference>
<evidence type="ECO:0000256" key="5">
    <source>
        <dbReference type="ARBA" id="ARBA00022553"/>
    </source>
</evidence>
<dbReference type="Proteomes" id="UP001046870">
    <property type="component" value="Chromosome 11"/>
</dbReference>
<evidence type="ECO:0000313" key="12">
    <source>
        <dbReference type="EMBL" id="KAG7468155.1"/>
    </source>
</evidence>
<dbReference type="InterPro" id="IPR024786">
    <property type="entry name" value="TORC"/>
</dbReference>
<evidence type="ECO:0000256" key="2">
    <source>
        <dbReference type="ARBA" id="ARBA00004496"/>
    </source>
</evidence>
<sequence>MSGSPGSGGSNPRKFSEKIALHNQKQAEETRAFEQLMTDLTVSRVQFQKIQQLRLSQTRAQYYGGSLPNVNQIGNASADFQGAFPTGLDTVRGTRHHGLVERVHRDRNRINSPHRRPMDKHGRQISFTQLQWECWPCLSCPQVCRRCVKCAKASRRPLCYVSSPVRDLELLSPDVGSPLIPSETALNFDLSSPLSSHGRRQVGPSPRAVDVDTAASGGRSAHSFPGALWWRGYHWLLVPSHHLSLTVPRGELSVRNGVPVPSPRQQLEKRSAGPAGSFIPPGEHCLRRTEMCLTDSILVKGQTIRRSGLSSLRALHLRGAYSTLATRLL</sequence>
<dbReference type="GO" id="GO:0008140">
    <property type="term" value="F:cAMP response element binding protein binding"/>
    <property type="evidence" value="ECO:0007669"/>
    <property type="project" value="InterPro"/>
</dbReference>
<feature type="region of interest" description="Disordered" evidence="10">
    <location>
        <begin position="256"/>
        <end position="280"/>
    </location>
</feature>
<evidence type="ECO:0000256" key="9">
    <source>
        <dbReference type="ARBA" id="ARBA00023242"/>
    </source>
</evidence>
<proteinExistence type="inferred from homology"/>
<evidence type="ECO:0000256" key="7">
    <source>
        <dbReference type="ARBA" id="ARBA00023159"/>
    </source>
</evidence>
<evidence type="ECO:0000256" key="4">
    <source>
        <dbReference type="ARBA" id="ARBA00022490"/>
    </source>
</evidence>
<evidence type="ECO:0000313" key="13">
    <source>
        <dbReference type="Proteomes" id="UP001046870"/>
    </source>
</evidence>
<dbReference type="OrthoDB" id="8947034at2759"/>
<keyword evidence="5" id="KW-0597">Phosphoprotein</keyword>
<keyword evidence="4" id="KW-0963">Cytoplasm</keyword>
<evidence type="ECO:0000256" key="1">
    <source>
        <dbReference type="ARBA" id="ARBA00004123"/>
    </source>
</evidence>
<dbReference type="GO" id="GO:0005737">
    <property type="term" value="C:cytoplasm"/>
    <property type="evidence" value="ECO:0007669"/>
    <property type="project" value="UniProtKB-SubCell"/>
</dbReference>
<dbReference type="Pfam" id="PF12884">
    <property type="entry name" value="TORC_N"/>
    <property type="match status" value="1"/>
</dbReference>
<evidence type="ECO:0000256" key="10">
    <source>
        <dbReference type="SAM" id="MobiDB-lite"/>
    </source>
</evidence>
<dbReference type="GO" id="GO:0005634">
    <property type="term" value="C:nucleus"/>
    <property type="evidence" value="ECO:0007669"/>
    <property type="project" value="UniProtKB-SubCell"/>
</dbReference>
<keyword evidence="8" id="KW-0804">Transcription</keyword>
<evidence type="ECO:0000256" key="6">
    <source>
        <dbReference type="ARBA" id="ARBA00023015"/>
    </source>
</evidence>
<feature type="region of interest" description="Disordered" evidence="10">
    <location>
        <begin position="191"/>
        <end position="219"/>
    </location>
</feature>
<comment type="subcellular location">
    <subcellularLocation>
        <location evidence="2">Cytoplasm</location>
    </subcellularLocation>
    <subcellularLocation>
        <location evidence="1">Nucleus</location>
    </subcellularLocation>
</comment>
<accession>A0A9D3PYF5</accession>
<keyword evidence="6" id="KW-0805">Transcription regulation</keyword>